<keyword evidence="3" id="KW-0804">Transcription</keyword>
<dbReference type="InterPro" id="IPR036390">
    <property type="entry name" value="WH_DNA-bd_sf"/>
</dbReference>
<reference evidence="5 6" key="1">
    <citation type="submission" date="2020-06" db="EMBL/GenBank/DDBJ databases">
        <title>Genomic analysis of Salicibibacter sp. NKC5-3.</title>
        <authorList>
            <person name="Oh Y.J."/>
        </authorList>
    </citation>
    <scope>NUCLEOTIDE SEQUENCE [LARGE SCALE GENOMIC DNA]</scope>
    <source>
        <strain evidence="5 6">NKC5-3</strain>
    </source>
</reference>
<dbReference type="RefSeq" id="WP_200126949.1">
    <property type="nucleotide sequence ID" value="NZ_CP054705.1"/>
</dbReference>
<dbReference type="InterPro" id="IPR036388">
    <property type="entry name" value="WH-like_DNA-bd_sf"/>
</dbReference>
<evidence type="ECO:0000256" key="3">
    <source>
        <dbReference type="ARBA" id="ARBA00023163"/>
    </source>
</evidence>
<dbReference type="PANTHER" id="PTHR43537:SF5">
    <property type="entry name" value="UXU OPERON TRANSCRIPTIONAL REGULATOR"/>
    <property type="match status" value="1"/>
</dbReference>
<name>A0A7T6Z0T7_9BACI</name>
<accession>A0A7T6Z0T7</accession>
<dbReference type="EMBL" id="CP054705">
    <property type="protein sequence ID" value="QQK74693.1"/>
    <property type="molecule type" value="Genomic_DNA"/>
</dbReference>
<evidence type="ECO:0000313" key="5">
    <source>
        <dbReference type="EMBL" id="QQK74693.1"/>
    </source>
</evidence>
<keyword evidence="2" id="KW-0238">DNA-binding</keyword>
<dbReference type="Gene3D" id="1.20.120.530">
    <property type="entry name" value="GntR ligand-binding domain-like"/>
    <property type="match status" value="1"/>
</dbReference>
<dbReference type="GO" id="GO:0003700">
    <property type="term" value="F:DNA-binding transcription factor activity"/>
    <property type="evidence" value="ECO:0007669"/>
    <property type="project" value="InterPro"/>
</dbReference>
<evidence type="ECO:0000259" key="4">
    <source>
        <dbReference type="PROSITE" id="PS50949"/>
    </source>
</evidence>
<dbReference type="PANTHER" id="PTHR43537">
    <property type="entry name" value="TRANSCRIPTIONAL REGULATOR, GNTR FAMILY"/>
    <property type="match status" value="1"/>
</dbReference>
<dbReference type="InterPro" id="IPR000524">
    <property type="entry name" value="Tscrpt_reg_HTH_GntR"/>
</dbReference>
<dbReference type="InterPro" id="IPR011711">
    <property type="entry name" value="GntR_C"/>
</dbReference>
<evidence type="ECO:0000256" key="2">
    <source>
        <dbReference type="ARBA" id="ARBA00023125"/>
    </source>
</evidence>
<dbReference type="SUPFAM" id="SSF48008">
    <property type="entry name" value="GntR ligand-binding domain-like"/>
    <property type="match status" value="1"/>
</dbReference>
<protein>
    <submittedName>
        <fullName evidence="5">GntR family transcriptional regulator</fullName>
    </submittedName>
</protein>
<keyword evidence="6" id="KW-1185">Reference proteome</keyword>
<dbReference type="KEGG" id="scia:HUG15_03120"/>
<evidence type="ECO:0000313" key="6">
    <source>
        <dbReference type="Proteomes" id="UP000595823"/>
    </source>
</evidence>
<dbReference type="Gene3D" id="1.10.10.10">
    <property type="entry name" value="Winged helix-like DNA-binding domain superfamily/Winged helix DNA-binding domain"/>
    <property type="match status" value="1"/>
</dbReference>
<dbReference type="SUPFAM" id="SSF46785">
    <property type="entry name" value="Winged helix' DNA-binding domain"/>
    <property type="match status" value="1"/>
</dbReference>
<dbReference type="GO" id="GO:0003677">
    <property type="term" value="F:DNA binding"/>
    <property type="evidence" value="ECO:0007669"/>
    <property type="project" value="UniProtKB-KW"/>
</dbReference>
<dbReference type="SMART" id="SM00895">
    <property type="entry name" value="FCD"/>
    <property type="match status" value="1"/>
</dbReference>
<dbReference type="Pfam" id="PF00392">
    <property type="entry name" value="GntR"/>
    <property type="match status" value="1"/>
</dbReference>
<dbReference type="AlphaFoldDB" id="A0A7T6Z0T7"/>
<dbReference type="Proteomes" id="UP000595823">
    <property type="component" value="Chromosome"/>
</dbReference>
<organism evidence="5 6">
    <name type="scientific">Salicibibacter cibarius</name>
    <dbReference type="NCBI Taxonomy" id="2743000"/>
    <lineage>
        <taxon>Bacteria</taxon>
        <taxon>Bacillati</taxon>
        <taxon>Bacillota</taxon>
        <taxon>Bacilli</taxon>
        <taxon>Bacillales</taxon>
        <taxon>Bacillaceae</taxon>
        <taxon>Salicibibacter</taxon>
    </lineage>
</organism>
<gene>
    <name evidence="5" type="ORF">HUG15_03120</name>
</gene>
<dbReference type="SMART" id="SM00345">
    <property type="entry name" value="HTH_GNTR"/>
    <property type="match status" value="1"/>
</dbReference>
<proteinExistence type="predicted"/>
<evidence type="ECO:0000256" key="1">
    <source>
        <dbReference type="ARBA" id="ARBA00023015"/>
    </source>
</evidence>
<feature type="domain" description="HTH gntR-type" evidence="4">
    <location>
        <begin position="8"/>
        <end position="74"/>
    </location>
</feature>
<dbReference type="PROSITE" id="PS50949">
    <property type="entry name" value="HTH_GNTR"/>
    <property type="match status" value="1"/>
</dbReference>
<dbReference type="Pfam" id="PF07729">
    <property type="entry name" value="FCD"/>
    <property type="match status" value="1"/>
</dbReference>
<sequence>MSLVVKSEPFHIQAYKNIKNLLLANEFSSGEQLTEIGLARKLGVSRGPVREAIRMLLQDGLVIQKGVHIHVLDPTFKDVEDLYLCRKRLEPLAAGLATEKMLQDNKNRLIEIIEKTKHNLKMNELGTVVELNTKFHELIVHSSENQQLIQFMDLIAAKTVYMRNSILRNYTREAAFIEEHEKVAQAILNNNKDQAELEMTQHIQNDLEAFYPLFEKTDIKDE</sequence>
<keyword evidence="1" id="KW-0805">Transcription regulation</keyword>
<dbReference type="InterPro" id="IPR008920">
    <property type="entry name" value="TF_FadR/GntR_C"/>
</dbReference>